<proteinExistence type="predicted"/>
<sequence>MDEQRVIVAMDQPGTSGPIYLQDIEGVDVNLQICFTFFKYHGGIRDIGVQYFTRKMKGSQSNDWTTCSSMKNDAYIQEKRSEKLS</sequence>
<keyword evidence="2" id="KW-1185">Reference proteome</keyword>
<evidence type="ECO:0000313" key="2">
    <source>
        <dbReference type="Proteomes" id="UP000237347"/>
    </source>
</evidence>
<gene>
    <name evidence="1" type="ORF">CFP56_005097</name>
</gene>
<accession>A0AAW0LBP7</accession>
<dbReference type="Proteomes" id="UP000237347">
    <property type="component" value="Unassembled WGS sequence"/>
</dbReference>
<organism evidence="1 2">
    <name type="scientific">Quercus suber</name>
    <name type="common">Cork oak</name>
    <dbReference type="NCBI Taxonomy" id="58331"/>
    <lineage>
        <taxon>Eukaryota</taxon>
        <taxon>Viridiplantae</taxon>
        <taxon>Streptophyta</taxon>
        <taxon>Embryophyta</taxon>
        <taxon>Tracheophyta</taxon>
        <taxon>Spermatophyta</taxon>
        <taxon>Magnoliopsida</taxon>
        <taxon>eudicotyledons</taxon>
        <taxon>Gunneridae</taxon>
        <taxon>Pentapetalae</taxon>
        <taxon>rosids</taxon>
        <taxon>fabids</taxon>
        <taxon>Fagales</taxon>
        <taxon>Fagaceae</taxon>
        <taxon>Quercus</taxon>
    </lineage>
</organism>
<dbReference type="AlphaFoldDB" id="A0AAW0LBP7"/>
<evidence type="ECO:0000313" key="1">
    <source>
        <dbReference type="EMBL" id="KAK7848386.1"/>
    </source>
</evidence>
<name>A0AAW0LBP7_QUESU</name>
<protein>
    <submittedName>
        <fullName evidence="1">Uncharacterized protein</fullName>
    </submittedName>
</protein>
<reference evidence="1 2" key="1">
    <citation type="journal article" date="2018" name="Sci. Data">
        <title>The draft genome sequence of cork oak.</title>
        <authorList>
            <person name="Ramos A.M."/>
            <person name="Usie A."/>
            <person name="Barbosa P."/>
            <person name="Barros P.M."/>
            <person name="Capote T."/>
            <person name="Chaves I."/>
            <person name="Simoes F."/>
            <person name="Abreu I."/>
            <person name="Carrasquinho I."/>
            <person name="Faro C."/>
            <person name="Guimaraes J.B."/>
            <person name="Mendonca D."/>
            <person name="Nobrega F."/>
            <person name="Rodrigues L."/>
            <person name="Saibo N.J.M."/>
            <person name="Varela M.C."/>
            <person name="Egas C."/>
            <person name="Matos J."/>
            <person name="Miguel C.M."/>
            <person name="Oliveira M.M."/>
            <person name="Ricardo C.P."/>
            <person name="Goncalves S."/>
        </authorList>
    </citation>
    <scope>NUCLEOTIDE SEQUENCE [LARGE SCALE GENOMIC DNA]</scope>
    <source>
        <strain evidence="2">cv. HL8</strain>
    </source>
</reference>
<comment type="caution">
    <text evidence="1">The sequence shown here is derived from an EMBL/GenBank/DDBJ whole genome shotgun (WGS) entry which is preliminary data.</text>
</comment>
<dbReference type="EMBL" id="PKMF04000128">
    <property type="protein sequence ID" value="KAK7848386.1"/>
    <property type="molecule type" value="Genomic_DNA"/>
</dbReference>